<keyword evidence="1" id="KW-0472">Membrane</keyword>
<name>X1AER9_9ZZZZ</name>
<feature type="transmembrane region" description="Helical" evidence="1">
    <location>
        <begin position="23"/>
        <end position="49"/>
    </location>
</feature>
<dbReference type="GO" id="GO:0140359">
    <property type="term" value="F:ABC-type transporter activity"/>
    <property type="evidence" value="ECO:0007669"/>
    <property type="project" value="InterPro"/>
</dbReference>
<feature type="transmembrane region" description="Helical" evidence="1">
    <location>
        <begin position="173"/>
        <end position="193"/>
    </location>
</feature>
<protein>
    <recommendedName>
        <fullName evidence="3">ABC-2 type transporter domain-containing protein</fullName>
    </recommendedName>
</protein>
<sequence>MKVKNSFYIFKKDWQEIYKNKEILLPIIILPILFSIIFPILLIGTALFIPPEEYNNGESLRDLIPFFQGQENEVLKIIIYYNINFLMKPLFLFTPMILTMVIASDSFAGEKERKTIESLLILPITDKELILGKVLTAFIPAIIATWAAFGAFQALIFFMTYDIIGFNLIGLDWYLLLFLFTPLLSFFSVILMIINSSRAKDAKSAQNVAVIIILPVISLFFLQMTNLFVLNIINILILSAFIGLLDLLMIYLGGKQLNRDRLISRIR</sequence>
<keyword evidence="1" id="KW-1133">Transmembrane helix</keyword>
<proteinExistence type="predicted"/>
<dbReference type="PANTHER" id="PTHR43471">
    <property type="entry name" value="ABC TRANSPORTER PERMEASE"/>
    <property type="match status" value="1"/>
</dbReference>
<dbReference type="EMBL" id="BART01002812">
    <property type="protein sequence ID" value="GAG68312.1"/>
    <property type="molecule type" value="Genomic_DNA"/>
</dbReference>
<evidence type="ECO:0008006" key="3">
    <source>
        <dbReference type="Google" id="ProtNLM"/>
    </source>
</evidence>
<dbReference type="PANTHER" id="PTHR43471:SF1">
    <property type="entry name" value="ABC TRANSPORTER PERMEASE PROTEIN NOSY-RELATED"/>
    <property type="match status" value="1"/>
</dbReference>
<feature type="transmembrane region" description="Helical" evidence="1">
    <location>
        <begin position="205"/>
        <end position="222"/>
    </location>
</feature>
<evidence type="ECO:0000256" key="1">
    <source>
        <dbReference type="SAM" id="Phobius"/>
    </source>
</evidence>
<comment type="caution">
    <text evidence="2">The sequence shown here is derived from an EMBL/GenBank/DDBJ whole genome shotgun (WGS) entry which is preliminary data.</text>
</comment>
<evidence type="ECO:0000313" key="2">
    <source>
        <dbReference type="EMBL" id="GAG68312.1"/>
    </source>
</evidence>
<reference evidence="2" key="1">
    <citation type="journal article" date="2014" name="Front. Microbiol.">
        <title>High frequency of phylogenetically diverse reductive dehalogenase-homologous genes in deep subseafloor sedimentary metagenomes.</title>
        <authorList>
            <person name="Kawai M."/>
            <person name="Futagami T."/>
            <person name="Toyoda A."/>
            <person name="Takaki Y."/>
            <person name="Nishi S."/>
            <person name="Hori S."/>
            <person name="Arai W."/>
            <person name="Tsubouchi T."/>
            <person name="Morono Y."/>
            <person name="Uchiyama I."/>
            <person name="Ito T."/>
            <person name="Fujiyama A."/>
            <person name="Inagaki F."/>
            <person name="Takami H."/>
        </authorList>
    </citation>
    <scope>NUCLEOTIDE SEQUENCE</scope>
    <source>
        <strain evidence="2">Expedition CK06-06</strain>
    </source>
</reference>
<dbReference type="GO" id="GO:0005886">
    <property type="term" value="C:plasma membrane"/>
    <property type="evidence" value="ECO:0007669"/>
    <property type="project" value="UniProtKB-SubCell"/>
</dbReference>
<dbReference type="Pfam" id="PF12679">
    <property type="entry name" value="ABC2_membrane_2"/>
    <property type="match status" value="1"/>
</dbReference>
<accession>X1AER9</accession>
<feature type="transmembrane region" description="Helical" evidence="1">
    <location>
        <begin position="130"/>
        <end position="161"/>
    </location>
</feature>
<organism evidence="2">
    <name type="scientific">marine sediment metagenome</name>
    <dbReference type="NCBI Taxonomy" id="412755"/>
    <lineage>
        <taxon>unclassified sequences</taxon>
        <taxon>metagenomes</taxon>
        <taxon>ecological metagenomes</taxon>
    </lineage>
</organism>
<dbReference type="AlphaFoldDB" id="X1AER9"/>
<feature type="transmembrane region" description="Helical" evidence="1">
    <location>
        <begin position="90"/>
        <end position="109"/>
    </location>
</feature>
<gene>
    <name evidence="2" type="ORF">S01H4_08266</name>
</gene>
<feature type="transmembrane region" description="Helical" evidence="1">
    <location>
        <begin position="228"/>
        <end position="252"/>
    </location>
</feature>
<keyword evidence="1" id="KW-0812">Transmembrane</keyword>